<reference evidence="3 4" key="1">
    <citation type="journal article" date="2016" name="Nat. Commun.">
        <title>Thousands of microbial genomes shed light on interconnected biogeochemical processes in an aquifer system.</title>
        <authorList>
            <person name="Anantharaman K."/>
            <person name="Brown C.T."/>
            <person name="Hug L.A."/>
            <person name="Sharon I."/>
            <person name="Castelle C.J."/>
            <person name="Probst A.J."/>
            <person name="Thomas B.C."/>
            <person name="Singh A."/>
            <person name="Wilkins M.J."/>
            <person name="Karaoz U."/>
            <person name="Brodie E.L."/>
            <person name="Williams K.H."/>
            <person name="Hubbard S.S."/>
            <person name="Banfield J.F."/>
        </authorList>
    </citation>
    <scope>NUCLEOTIDE SEQUENCE [LARGE SCALE GENOMIC DNA]</scope>
</reference>
<gene>
    <name evidence="3" type="ORF">A3A34_03980</name>
</gene>
<evidence type="ECO:0000256" key="2">
    <source>
        <dbReference type="ARBA" id="ARBA00023274"/>
    </source>
</evidence>
<sequence length="114" mass="12773">MFEYKINATGKSLGRVASEAAKALIGKTSAEYTPRIPSRVRVTIEHAAKIFMTERRKRDINTRYSGYPSGLKRETLGALVGRRGIEEALRIAVKGMLPRNRLLVGRMKKLIVSE</sequence>
<dbReference type="Pfam" id="PF00572">
    <property type="entry name" value="Ribosomal_L13"/>
    <property type="match status" value="1"/>
</dbReference>
<keyword evidence="2" id="KW-0687">Ribonucleoprotein</keyword>
<dbReference type="GO" id="GO:0017148">
    <property type="term" value="P:negative regulation of translation"/>
    <property type="evidence" value="ECO:0007669"/>
    <property type="project" value="TreeGrafter"/>
</dbReference>
<accession>A0A1F6EMT7</accession>
<evidence type="ECO:0000256" key="1">
    <source>
        <dbReference type="ARBA" id="ARBA00022980"/>
    </source>
</evidence>
<evidence type="ECO:0000313" key="4">
    <source>
        <dbReference type="Proteomes" id="UP000178587"/>
    </source>
</evidence>
<dbReference type="CDD" id="cd00392">
    <property type="entry name" value="Ribosomal_L13"/>
    <property type="match status" value="1"/>
</dbReference>
<dbReference type="STRING" id="1798507.A3A34_03980"/>
<protein>
    <recommendedName>
        <fullName evidence="5">50S ribosomal protein L13</fullName>
    </recommendedName>
</protein>
<dbReference type="GO" id="GO:0006412">
    <property type="term" value="P:translation"/>
    <property type="evidence" value="ECO:0007669"/>
    <property type="project" value="InterPro"/>
</dbReference>
<name>A0A1F6EMT7_9BACT</name>
<dbReference type="GO" id="GO:0003735">
    <property type="term" value="F:structural constituent of ribosome"/>
    <property type="evidence" value="ECO:0007669"/>
    <property type="project" value="InterPro"/>
</dbReference>
<dbReference type="Proteomes" id="UP000178587">
    <property type="component" value="Unassembled WGS sequence"/>
</dbReference>
<dbReference type="PANTHER" id="PTHR11545">
    <property type="entry name" value="RIBOSOMAL PROTEIN L13"/>
    <property type="match status" value="1"/>
</dbReference>
<keyword evidence="1" id="KW-0689">Ribosomal protein</keyword>
<comment type="caution">
    <text evidence="3">The sequence shown here is derived from an EMBL/GenBank/DDBJ whole genome shotgun (WGS) entry which is preliminary data.</text>
</comment>
<evidence type="ECO:0000313" key="3">
    <source>
        <dbReference type="EMBL" id="OGG74947.1"/>
    </source>
</evidence>
<evidence type="ECO:0008006" key="5">
    <source>
        <dbReference type="Google" id="ProtNLM"/>
    </source>
</evidence>
<dbReference type="GO" id="GO:0003729">
    <property type="term" value="F:mRNA binding"/>
    <property type="evidence" value="ECO:0007669"/>
    <property type="project" value="TreeGrafter"/>
</dbReference>
<dbReference type="Gene3D" id="3.90.1180.10">
    <property type="entry name" value="Ribosomal protein L13"/>
    <property type="match status" value="1"/>
</dbReference>
<organism evidence="3 4">
    <name type="scientific">Candidatus Kaiserbacteria bacterium RIFCSPLOWO2_01_FULL_50_24</name>
    <dbReference type="NCBI Taxonomy" id="1798507"/>
    <lineage>
        <taxon>Bacteria</taxon>
        <taxon>Candidatus Kaiseribacteriota</taxon>
    </lineage>
</organism>
<dbReference type="PANTHER" id="PTHR11545:SF2">
    <property type="entry name" value="LARGE RIBOSOMAL SUBUNIT PROTEIN UL13M"/>
    <property type="match status" value="1"/>
</dbReference>
<dbReference type="SUPFAM" id="SSF52161">
    <property type="entry name" value="Ribosomal protein L13"/>
    <property type="match status" value="1"/>
</dbReference>
<proteinExistence type="predicted"/>
<dbReference type="InterPro" id="IPR005822">
    <property type="entry name" value="Ribosomal_uL13"/>
</dbReference>
<dbReference type="GO" id="GO:0022625">
    <property type="term" value="C:cytosolic large ribosomal subunit"/>
    <property type="evidence" value="ECO:0007669"/>
    <property type="project" value="TreeGrafter"/>
</dbReference>
<dbReference type="EMBL" id="MFLU01000010">
    <property type="protein sequence ID" value="OGG74947.1"/>
    <property type="molecule type" value="Genomic_DNA"/>
</dbReference>
<dbReference type="InterPro" id="IPR036899">
    <property type="entry name" value="Ribosomal_uL13_sf"/>
</dbReference>
<dbReference type="AlphaFoldDB" id="A0A1F6EMT7"/>